<evidence type="ECO:0000313" key="4">
    <source>
        <dbReference type="Proteomes" id="UP000799421"/>
    </source>
</evidence>
<evidence type="ECO:0000256" key="1">
    <source>
        <dbReference type="SAM" id="MobiDB-lite"/>
    </source>
</evidence>
<evidence type="ECO:0000256" key="2">
    <source>
        <dbReference type="SAM" id="Phobius"/>
    </source>
</evidence>
<feature type="compositionally biased region" description="Basic and acidic residues" evidence="1">
    <location>
        <begin position="52"/>
        <end position="106"/>
    </location>
</feature>
<dbReference type="GO" id="GO:0006626">
    <property type="term" value="P:protein targeting to mitochondrion"/>
    <property type="evidence" value="ECO:0007669"/>
    <property type="project" value="TreeGrafter"/>
</dbReference>
<dbReference type="EMBL" id="MU005981">
    <property type="protein sequence ID" value="KAF2860477.1"/>
    <property type="molecule type" value="Genomic_DNA"/>
</dbReference>
<keyword evidence="2" id="KW-0812">Transmembrane</keyword>
<dbReference type="Proteomes" id="UP000799421">
    <property type="component" value="Unassembled WGS sequence"/>
</dbReference>
<dbReference type="GO" id="GO:1990593">
    <property type="term" value="F:nascent polypeptide-associated complex binding"/>
    <property type="evidence" value="ECO:0007669"/>
    <property type="project" value="InterPro"/>
</dbReference>
<proteinExistence type="predicted"/>
<dbReference type="AlphaFoldDB" id="A0A6A7BZS8"/>
<dbReference type="SUPFAM" id="SSF58113">
    <property type="entry name" value="Apolipoprotein A-I"/>
    <property type="match status" value="1"/>
</dbReference>
<sequence>MSYASAVKDHGPKQSHDDKLADPVPEIKYSKSSSGTVDTMSSDTVNIPSYAEQEKEAEELKRDVAKSADKASKDAKDFGQKASADAKRLESEAGKQADELSKDASKKASQLSKEVSDEVDKASKVAGQTLDKYAKEFSQKTEELSKEASNDYDKAKASAARSYESAKKELREDGKKVEQIGRDAEDWAEKNKGNPVVIGNAVVMGVVAAALGAGAYRMNQAGTLTWKVAGTWAGIVGVFAVSDYYLSQWLFRNKYPPKK</sequence>
<gene>
    <name evidence="3" type="ORF">K470DRAFT_257927</name>
</gene>
<dbReference type="Gene3D" id="1.20.120.20">
    <property type="entry name" value="Apolipoprotein"/>
    <property type="match status" value="1"/>
</dbReference>
<accession>A0A6A7BZS8</accession>
<feature type="compositionally biased region" description="Basic and acidic residues" evidence="1">
    <location>
        <begin position="114"/>
        <end position="123"/>
    </location>
</feature>
<dbReference type="PANTHER" id="PTHR38402:SF1">
    <property type="entry name" value="MITOCHONDRIAL OUTER MEMBRANE PROTEIN OM14"/>
    <property type="match status" value="1"/>
</dbReference>
<organism evidence="3 4">
    <name type="scientific">Piedraia hortae CBS 480.64</name>
    <dbReference type="NCBI Taxonomy" id="1314780"/>
    <lineage>
        <taxon>Eukaryota</taxon>
        <taxon>Fungi</taxon>
        <taxon>Dikarya</taxon>
        <taxon>Ascomycota</taxon>
        <taxon>Pezizomycotina</taxon>
        <taxon>Dothideomycetes</taxon>
        <taxon>Dothideomycetidae</taxon>
        <taxon>Capnodiales</taxon>
        <taxon>Piedraiaceae</taxon>
        <taxon>Piedraia</taxon>
    </lineage>
</organism>
<keyword evidence="2" id="KW-0472">Membrane</keyword>
<dbReference type="InterPro" id="IPR039454">
    <property type="entry name" value="OM14"/>
</dbReference>
<dbReference type="GO" id="GO:0005741">
    <property type="term" value="C:mitochondrial outer membrane"/>
    <property type="evidence" value="ECO:0007669"/>
    <property type="project" value="InterPro"/>
</dbReference>
<dbReference type="OrthoDB" id="5422928at2759"/>
<feature type="region of interest" description="Disordered" evidence="1">
    <location>
        <begin position="1"/>
        <end position="125"/>
    </location>
</feature>
<keyword evidence="2" id="KW-1133">Transmembrane helix</keyword>
<feature type="compositionally biased region" description="Basic and acidic residues" evidence="1">
    <location>
        <begin position="7"/>
        <end position="21"/>
    </location>
</feature>
<dbReference type="PANTHER" id="PTHR38402">
    <property type="entry name" value="MITOCHONDRIAL OUTER MEMBRANE PROTEIN OM14"/>
    <property type="match status" value="1"/>
</dbReference>
<protein>
    <submittedName>
        <fullName evidence="3">Uncharacterized protein</fullName>
    </submittedName>
</protein>
<feature type="compositionally biased region" description="Polar residues" evidence="1">
    <location>
        <begin position="30"/>
        <end position="47"/>
    </location>
</feature>
<feature type="transmembrane region" description="Helical" evidence="2">
    <location>
        <begin position="228"/>
        <end position="246"/>
    </location>
</feature>
<keyword evidence="4" id="KW-1185">Reference proteome</keyword>
<reference evidence="3" key="1">
    <citation type="journal article" date="2020" name="Stud. Mycol.">
        <title>101 Dothideomycetes genomes: a test case for predicting lifestyles and emergence of pathogens.</title>
        <authorList>
            <person name="Haridas S."/>
            <person name="Albert R."/>
            <person name="Binder M."/>
            <person name="Bloem J."/>
            <person name="Labutti K."/>
            <person name="Salamov A."/>
            <person name="Andreopoulos B."/>
            <person name="Baker S."/>
            <person name="Barry K."/>
            <person name="Bills G."/>
            <person name="Bluhm B."/>
            <person name="Cannon C."/>
            <person name="Castanera R."/>
            <person name="Culley D."/>
            <person name="Daum C."/>
            <person name="Ezra D."/>
            <person name="Gonzalez J."/>
            <person name="Henrissat B."/>
            <person name="Kuo A."/>
            <person name="Liang C."/>
            <person name="Lipzen A."/>
            <person name="Lutzoni F."/>
            <person name="Magnuson J."/>
            <person name="Mondo S."/>
            <person name="Nolan M."/>
            <person name="Ohm R."/>
            <person name="Pangilinan J."/>
            <person name="Park H.-J."/>
            <person name="Ramirez L."/>
            <person name="Alfaro M."/>
            <person name="Sun H."/>
            <person name="Tritt A."/>
            <person name="Yoshinaga Y."/>
            <person name="Zwiers L.-H."/>
            <person name="Turgeon B."/>
            <person name="Goodwin S."/>
            <person name="Spatafora J."/>
            <person name="Crous P."/>
            <person name="Grigoriev I."/>
        </authorList>
    </citation>
    <scope>NUCLEOTIDE SEQUENCE</scope>
    <source>
        <strain evidence="3">CBS 480.64</strain>
    </source>
</reference>
<name>A0A6A7BZS8_9PEZI</name>
<feature type="transmembrane region" description="Helical" evidence="2">
    <location>
        <begin position="196"/>
        <end position="216"/>
    </location>
</feature>
<evidence type="ECO:0000313" key="3">
    <source>
        <dbReference type="EMBL" id="KAF2860477.1"/>
    </source>
</evidence>